<keyword evidence="1" id="KW-0547">Nucleotide-binding</keyword>
<dbReference type="GO" id="GO:0016787">
    <property type="term" value="F:hydrolase activity"/>
    <property type="evidence" value="ECO:0007669"/>
    <property type="project" value="UniProtKB-KW"/>
</dbReference>
<feature type="region of interest" description="Disordered" evidence="5">
    <location>
        <begin position="1335"/>
        <end position="1380"/>
    </location>
</feature>
<feature type="region of interest" description="Disordered" evidence="5">
    <location>
        <begin position="582"/>
        <end position="623"/>
    </location>
</feature>
<evidence type="ECO:0000259" key="7">
    <source>
        <dbReference type="PROSITE" id="PS51194"/>
    </source>
</evidence>
<dbReference type="InterPro" id="IPR001650">
    <property type="entry name" value="Helicase_C-like"/>
</dbReference>
<dbReference type="GO" id="GO:0003676">
    <property type="term" value="F:nucleic acid binding"/>
    <property type="evidence" value="ECO:0007669"/>
    <property type="project" value="InterPro"/>
</dbReference>
<dbReference type="FunFam" id="3.40.50.300:FF:001039">
    <property type="entry name" value="ATP-dependent RNA helicase DDX60"/>
    <property type="match status" value="1"/>
</dbReference>
<keyword evidence="3" id="KW-0347">Helicase</keyword>
<dbReference type="SUPFAM" id="SSF52540">
    <property type="entry name" value="P-loop containing nucleoside triphosphate hydrolases"/>
    <property type="match status" value="2"/>
</dbReference>
<feature type="compositionally biased region" description="Basic and acidic residues" evidence="5">
    <location>
        <begin position="1353"/>
        <end position="1372"/>
    </location>
</feature>
<dbReference type="Proteomes" id="UP000247702">
    <property type="component" value="Unassembled WGS sequence"/>
</dbReference>
<dbReference type="EMBL" id="BEXD01000351">
    <property type="protein sequence ID" value="GBB86738.1"/>
    <property type="molecule type" value="Genomic_DNA"/>
</dbReference>
<dbReference type="PROSITE" id="PS51194">
    <property type="entry name" value="HELICASE_CTER"/>
    <property type="match status" value="1"/>
</dbReference>
<organism evidence="8 10">
    <name type="scientific">Rhizophagus clarus</name>
    <dbReference type="NCBI Taxonomy" id="94130"/>
    <lineage>
        <taxon>Eukaryota</taxon>
        <taxon>Fungi</taxon>
        <taxon>Fungi incertae sedis</taxon>
        <taxon>Mucoromycota</taxon>
        <taxon>Glomeromycotina</taxon>
        <taxon>Glomeromycetes</taxon>
        <taxon>Glomerales</taxon>
        <taxon>Glomeraceae</taxon>
        <taxon>Rhizophagus</taxon>
    </lineage>
</organism>
<dbReference type="GO" id="GO:0005737">
    <property type="term" value="C:cytoplasm"/>
    <property type="evidence" value="ECO:0007669"/>
    <property type="project" value="TreeGrafter"/>
</dbReference>
<feature type="compositionally biased region" description="Basic and acidic residues" evidence="5">
    <location>
        <begin position="614"/>
        <end position="623"/>
    </location>
</feature>
<dbReference type="PANTHER" id="PTHR44533">
    <property type="entry name" value="DEAD/H RNA HELICASE, PUTATIVE-RELATED"/>
    <property type="match status" value="1"/>
</dbReference>
<dbReference type="EMBL" id="BLAL01000319">
    <property type="protein sequence ID" value="GET03308.1"/>
    <property type="molecule type" value="Genomic_DNA"/>
</dbReference>
<dbReference type="GO" id="GO:0005524">
    <property type="term" value="F:ATP binding"/>
    <property type="evidence" value="ECO:0007669"/>
    <property type="project" value="UniProtKB-KW"/>
</dbReference>
<feature type="compositionally biased region" description="Basic and acidic residues" evidence="5">
    <location>
        <begin position="1335"/>
        <end position="1346"/>
    </location>
</feature>
<dbReference type="Pfam" id="PF26076">
    <property type="entry name" value="WHD_DDX60"/>
    <property type="match status" value="1"/>
</dbReference>
<dbReference type="STRING" id="94130.A0A2Z6R1N2"/>
<dbReference type="Pfam" id="PF00270">
    <property type="entry name" value="DEAD"/>
    <property type="match status" value="1"/>
</dbReference>
<reference evidence="8 10" key="1">
    <citation type="submission" date="2017-11" db="EMBL/GenBank/DDBJ databases">
        <title>The genome of Rhizophagus clarus HR1 reveals common genetic basis of auxotrophy among arbuscular mycorrhizal fungi.</title>
        <authorList>
            <person name="Kobayashi Y."/>
        </authorList>
    </citation>
    <scope>NUCLEOTIDE SEQUENCE [LARGE SCALE GENOMIC DNA]</scope>
    <source>
        <strain evidence="8 10">HR1</strain>
    </source>
</reference>
<evidence type="ECO:0000256" key="1">
    <source>
        <dbReference type="ARBA" id="ARBA00022741"/>
    </source>
</evidence>
<dbReference type="Proteomes" id="UP000615446">
    <property type="component" value="Unassembled WGS sequence"/>
</dbReference>
<dbReference type="OrthoDB" id="2320933at2759"/>
<dbReference type="InterPro" id="IPR052431">
    <property type="entry name" value="SKI2_subfamily_helicases"/>
</dbReference>
<feature type="domain" description="Helicase C-terminal" evidence="7">
    <location>
        <begin position="1371"/>
        <end position="1549"/>
    </location>
</feature>
<proteinExistence type="predicted"/>
<dbReference type="InterPro" id="IPR059032">
    <property type="entry name" value="WHD_DDX60"/>
</dbReference>
<evidence type="ECO:0000256" key="5">
    <source>
        <dbReference type="SAM" id="MobiDB-lite"/>
    </source>
</evidence>
<sequence>MDGKVERWLNEWYCKCRNKFIDLGNFGGGELFVIEGDSLLFKFLYDPDADFIDFSQPFGGGQFLSLTFLIENFLKKLREREFVFHIVFFDVNQSIWNNRPKLRLAREIIIDHLKSHCAETQIYNFENWWNKKWKEYLDSKQPLFILTGDGSTENLKIKKNNNYVEEIDDYYVEEIDDSSISGIATKNSLNLTVVLRAFIFFSLHMDMPVALLPGLEFKNAHVHSFLIERSGNVDLKSLKKLDDVENFTIKAFSIYDEKSKWFKGSVEKFDLITPIKDLLTSEECLDVWSNGGKRIALVLLSLTGVLTNNSDKPYFHYLAKIFLLHLILLDYLPLKSRVIPPINDDDDVCTEAKTRVDLFLQDVYTYCAKIYVSDIYLEEMKNFQDLYNNLYDLLDARLFVSLIQFQCDGLLNFNNLPTEIKQQFDACWNLLKRLCECNGLNSLDSDNEKYKKKFRIESYQKSDLEYDKKPSLLPFEYEFFKECLGDMNLKLPEDPDSEANINVPRYGLIEEIDYNESTYNISLKIPKKGPKVIKSAAYYEKHKNSLGRKGYQQYVRFLEEYATSLNGTQGYYTQKIIVDRTRSSSKSKSKSTSKSVQNQKSAKKEATGTKKAREKIEQETLKQSRSASDKYLDDALNEISKDGNIKNQLNSLNTKLEKTDKIKHPFTMLRGQFKKLEFLFKLWTEHCMNSQVKKDWSIPIDILHQVFYIAQNKNFQPYLDDKMKKILVEVLSRLKLNDCKKRLKKLTTTESKEKLFKFDFPSEWTDLSIGMSDARFQMIHAGHLMDRNTNSVDDPRVPHFKPDAWQVEVLDVIDKEESALLCCPTSSGKTFISYYAMDKVLRESDDGILVYVSPTKALVNQVTAEVYGRFEKSYDHGDKTTWGIYTREYRENHDKCQILITIPQMLETLIFSPQRASWARNIKRIIFDEIHMIGSEGGEFYDRLLLLSKSIPILALSATVGNPEPFNKWIAKSKEVRKQKMKLIITKKRFSDLQQYVYLPKFPLTSLIETSVYPKENQRQTKSIIPINPIFSLSMSILKESGFPGDMKLVPSQCVQLWDVMKKYAGDNPPNGLKELDPDIYFKDIGYIVKDDADGYEEKLKEVFMSYVKDESLNHIVKSTIDELGNDIKNGFTELESTANTTRCVQLFDVIKKYLGDNPSNELDELNPNIYFKDINHVARDDVDKYEQKLKRVFIKCVQPWDVLKGRVSDNPPDELGKLEPSIYFKNIDHIARKDVDEYEQTLKLTFKDNETVESDIEELGSYIKNGFAKFALTSSDLSKQYDVYGDKFLEEGIVPLLCELSAQEKLPAILFHFDEKGCEDLAFHILKQLESAEKEKRDNDPEYQARKKATMSRKEIYEKDSKRKRDKKSSAPDEDAEVEEQIPTFFDWEAHDPNFTFVNQKGRVTSEEFEELTEQLEKTNDNHSKLLLAALERGIGIHHTDLPRKYLSAVEILFRRRYLQVVIATGTLALGINMPCKTTVFVGDSISLTALQYRQMSGRSGRRGFDPLGHVVFFGLTHTKIVRLLMSRLPNLSRHFPLTTTLTLRSFNLLNSCKARNADDYNYAKDTIKGLFGESFFFLGKEFLPEQIKYQLRFSVEYLRHESFLNSEGKLINLSAVTSHLNYNEPSNFAFAILFMHGVFHRICSESRTNEEIMNNLVLVLSHLFNRVKLRKFSGDWYKNDETPSKVILPPLSKNIKKVLEQHNERILEIYADYAVTYAKNNASRMGLDNILPFSSIKIPSKSLDQNSLKDPLISKFESTAISFIARSPFIAMCSSLGDIFNNLEDLTNHLHSEIYLDLHSIPYIKTDETLNAYINDFFSHGQEKALVEANGIRRGEVWRVLNEFYGVISSIVIALRNRNFSDGLEDKEEQLLKGFEMVLEHFSEKFEKTFV</sequence>
<keyword evidence="4" id="KW-0067">ATP-binding</keyword>
<evidence type="ECO:0000256" key="2">
    <source>
        <dbReference type="ARBA" id="ARBA00022801"/>
    </source>
</evidence>
<dbReference type="Pfam" id="PF00271">
    <property type="entry name" value="Helicase_C"/>
    <property type="match status" value="1"/>
</dbReference>
<evidence type="ECO:0000256" key="3">
    <source>
        <dbReference type="ARBA" id="ARBA00022806"/>
    </source>
</evidence>
<dbReference type="InterPro" id="IPR027417">
    <property type="entry name" value="P-loop_NTPase"/>
</dbReference>
<evidence type="ECO:0000259" key="6">
    <source>
        <dbReference type="PROSITE" id="PS51192"/>
    </source>
</evidence>
<dbReference type="SMART" id="SM00490">
    <property type="entry name" value="HELICc"/>
    <property type="match status" value="1"/>
</dbReference>
<dbReference type="PANTHER" id="PTHR44533:SF4">
    <property type="entry name" value="DEAD_H RNA HELICASE, PUTATIVE-RELATED"/>
    <property type="match status" value="1"/>
</dbReference>
<protein>
    <submittedName>
        <fullName evidence="9">P-loop containing nucleoside triphosphate hydrolase protein</fullName>
    </submittedName>
</protein>
<dbReference type="SMART" id="SM00487">
    <property type="entry name" value="DEXDc"/>
    <property type="match status" value="1"/>
</dbReference>
<gene>
    <name evidence="9" type="ORF">RCL2_002965200</name>
    <name evidence="8" type="ORF">RclHR1_13130004</name>
</gene>
<evidence type="ECO:0000256" key="4">
    <source>
        <dbReference type="ARBA" id="ARBA00022840"/>
    </source>
</evidence>
<dbReference type="PROSITE" id="PS51192">
    <property type="entry name" value="HELICASE_ATP_BIND_1"/>
    <property type="match status" value="1"/>
</dbReference>
<dbReference type="InterPro" id="IPR055124">
    <property type="entry name" value="PIN-like_DDX60"/>
</dbReference>
<evidence type="ECO:0000313" key="8">
    <source>
        <dbReference type="EMBL" id="GBB86738.1"/>
    </source>
</evidence>
<dbReference type="Gene3D" id="3.40.50.300">
    <property type="entry name" value="P-loop containing nucleotide triphosphate hydrolases"/>
    <property type="match status" value="2"/>
</dbReference>
<keyword evidence="10" id="KW-1185">Reference proteome</keyword>
<dbReference type="GO" id="GO:0004386">
    <property type="term" value="F:helicase activity"/>
    <property type="evidence" value="ECO:0007669"/>
    <property type="project" value="UniProtKB-KW"/>
</dbReference>
<name>A0A2Z6R1N2_9GLOM</name>
<evidence type="ECO:0000313" key="9">
    <source>
        <dbReference type="EMBL" id="GET03308.1"/>
    </source>
</evidence>
<evidence type="ECO:0000313" key="10">
    <source>
        <dbReference type="Proteomes" id="UP000247702"/>
    </source>
</evidence>
<comment type="caution">
    <text evidence="8">The sequence shown here is derived from an EMBL/GenBank/DDBJ whole genome shotgun (WGS) entry which is preliminary data.</text>
</comment>
<accession>A0A2Z6R1N2</accession>
<feature type="domain" description="Helicase ATP-binding" evidence="6">
    <location>
        <begin position="810"/>
        <end position="978"/>
    </location>
</feature>
<dbReference type="InterPro" id="IPR014001">
    <property type="entry name" value="Helicase_ATP-bd"/>
</dbReference>
<dbReference type="Pfam" id="PF23002">
    <property type="entry name" value="PIN-like_DDX60"/>
    <property type="match status" value="1"/>
</dbReference>
<reference evidence="9" key="2">
    <citation type="submission" date="2019-10" db="EMBL/GenBank/DDBJ databases">
        <title>Conservation and host-specific expression of non-tandemly repeated heterogenous ribosome RNA gene in arbuscular mycorrhizal fungi.</title>
        <authorList>
            <person name="Maeda T."/>
            <person name="Kobayashi Y."/>
            <person name="Nakagawa T."/>
            <person name="Ezawa T."/>
            <person name="Yamaguchi K."/>
            <person name="Bino T."/>
            <person name="Nishimoto Y."/>
            <person name="Shigenobu S."/>
            <person name="Kawaguchi M."/>
        </authorList>
    </citation>
    <scope>NUCLEOTIDE SEQUENCE</scope>
    <source>
        <strain evidence="9">HR1</strain>
    </source>
</reference>
<dbReference type="InterPro" id="IPR011545">
    <property type="entry name" value="DEAD/DEAH_box_helicase_dom"/>
</dbReference>
<keyword evidence="2 9" id="KW-0378">Hydrolase</keyword>